<dbReference type="InterPro" id="IPR036844">
    <property type="entry name" value="Hint_dom_sf"/>
</dbReference>
<dbReference type="CDD" id="cd12113">
    <property type="entry name" value="PHP_PolIIIA_DnaE3"/>
    <property type="match status" value="1"/>
</dbReference>
<keyword evidence="6" id="KW-0235">DNA replication</keyword>
<dbReference type="CDD" id="cd00081">
    <property type="entry name" value="Hint"/>
    <property type="match status" value="2"/>
</dbReference>
<dbReference type="InterPro" id="IPR029460">
    <property type="entry name" value="DNAPol_HHH"/>
</dbReference>
<evidence type="ECO:0000256" key="10">
    <source>
        <dbReference type="ARBA" id="ARBA00049244"/>
    </source>
</evidence>
<dbReference type="InterPro" id="IPR004042">
    <property type="entry name" value="Intein_endonuc_central"/>
</dbReference>
<dbReference type="InterPro" id="IPR004805">
    <property type="entry name" value="DnaE2/DnaE/PolC"/>
</dbReference>
<dbReference type="GO" id="GO:0003676">
    <property type="term" value="F:nucleic acid binding"/>
    <property type="evidence" value="ECO:0007669"/>
    <property type="project" value="InterPro"/>
</dbReference>
<dbReference type="Pfam" id="PF17657">
    <property type="entry name" value="DNA_pol3_finger"/>
    <property type="match status" value="1"/>
</dbReference>
<dbReference type="InterPro" id="IPR003586">
    <property type="entry name" value="Hint_dom_C"/>
</dbReference>
<dbReference type="InterPro" id="IPR016195">
    <property type="entry name" value="Pol/histidinol_Pase-like"/>
</dbReference>
<keyword evidence="4" id="KW-0808">Transferase</keyword>
<proteinExistence type="predicted"/>
<dbReference type="GO" id="GO:0005737">
    <property type="term" value="C:cytoplasm"/>
    <property type="evidence" value="ECO:0007669"/>
    <property type="project" value="UniProtKB-SubCell"/>
</dbReference>
<dbReference type="SUPFAM" id="SSF51294">
    <property type="entry name" value="Hedgehog/intein (Hint) domain"/>
    <property type="match status" value="1"/>
</dbReference>
<dbReference type="NCBIfam" id="TIGR01443">
    <property type="entry name" value="intein_Cterm"/>
    <property type="match status" value="1"/>
</dbReference>
<evidence type="ECO:0000256" key="6">
    <source>
        <dbReference type="ARBA" id="ARBA00022705"/>
    </source>
</evidence>
<dbReference type="GO" id="GO:0016539">
    <property type="term" value="P:intein-mediated protein splicing"/>
    <property type="evidence" value="ECO:0007669"/>
    <property type="project" value="InterPro"/>
</dbReference>
<keyword evidence="7" id="KW-0068">Autocatalytic cleavage</keyword>
<dbReference type="OrthoDB" id="9803237at2"/>
<keyword evidence="8" id="KW-0239">DNA-directed DNA polymerase</keyword>
<dbReference type="InterPro" id="IPR004365">
    <property type="entry name" value="NA-bd_OB_tRNA"/>
</dbReference>
<dbReference type="SUPFAM" id="SSF55608">
    <property type="entry name" value="Homing endonucleases"/>
    <property type="match status" value="1"/>
</dbReference>
<reference evidence="12 13" key="1">
    <citation type="submission" date="2018-06" db="EMBL/GenBank/DDBJ databases">
        <title>Lujinxingia sediminis gen. nov. sp. nov., a new facultative anaerobic member of the class Deltaproteobacteria, and proposal of Lujinxingaceae fam. nov.</title>
        <authorList>
            <person name="Guo L.-Y."/>
            <person name="Li C.-M."/>
            <person name="Wang S."/>
            <person name="Du Z.-J."/>
        </authorList>
    </citation>
    <scope>NUCLEOTIDE SEQUENCE [LARGE SCALE GENOMIC DNA]</scope>
    <source>
        <strain evidence="12 13">FA350</strain>
    </source>
</reference>
<dbReference type="Pfam" id="PF01336">
    <property type="entry name" value="tRNA_anti-codon"/>
    <property type="match status" value="1"/>
</dbReference>
<dbReference type="PRINTS" id="PR00379">
    <property type="entry name" value="INTEIN"/>
</dbReference>
<dbReference type="Proteomes" id="UP000249799">
    <property type="component" value="Chromosome"/>
</dbReference>
<comment type="subcellular location">
    <subcellularLocation>
        <location evidence="1">Cytoplasm</location>
    </subcellularLocation>
</comment>
<dbReference type="KEGG" id="bsed:DN745_03830"/>
<dbReference type="GO" id="GO:0006260">
    <property type="term" value="P:DNA replication"/>
    <property type="evidence" value="ECO:0007669"/>
    <property type="project" value="UniProtKB-KW"/>
</dbReference>
<accession>A0A2Z4FIK3</accession>
<protein>
    <recommendedName>
        <fullName evidence="3">DNA polymerase III subunit alpha</fullName>
        <ecNumber evidence="2">2.7.7.7</ecNumber>
    </recommendedName>
</protein>
<dbReference type="Gene3D" id="1.10.10.1600">
    <property type="entry name" value="Bacterial DNA polymerase III alpha subunit, thumb domain"/>
    <property type="match status" value="1"/>
</dbReference>
<keyword evidence="9" id="KW-0651">Protein splicing</keyword>
<dbReference type="InterPro" id="IPR030934">
    <property type="entry name" value="Intein_C"/>
</dbReference>
<dbReference type="InterPro" id="IPR040982">
    <property type="entry name" value="DNA_pol3_finger"/>
</dbReference>
<evidence type="ECO:0000256" key="8">
    <source>
        <dbReference type="ARBA" id="ARBA00022932"/>
    </source>
</evidence>
<evidence type="ECO:0000256" key="4">
    <source>
        <dbReference type="ARBA" id="ARBA00022679"/>
    </source>
</evidence>
<dbReference type="EC" id="2.7.7.7" evidence="2"/>
<name>A0A2Z4FIK3_9DELT</name>
<dbReference type="InterPro" id="IPR006141">
    <property type="entry name" value="Intein_N"/>
</dbReference>
<evidence type="ECO:0000256" key="7">
    <source>
        <dbReference type="ARBA" id="ARBA00022813"/>
    </source>
</evidence>
<dbReference type="SUPFAM" id="SSF89550">
    <property type="entry name" value="PHP domain-like"/>
    <property type="match status" value="1"/>
</dbReference>
<evidence type="ECO:0000256" key="5">
    <source>
        <dbReference type="ARBA" id="ARBA00022695"/>
    </source>
</evidence>
<dbReference type="GO" id="GO:0003887">
    <property type="term" value="F:DNA-directed DNA polymerase activity"/>
    <property type="evidence" value="ECO:0007669"/>
    <property type="project" value="UniProtKB-KW"/>
</dbReference>
<dbReference type="InterPro" id="IPR004860">
    <property type="entry name" value="LAGLIDADG_dom"/>
</dbReference>
<dbReference type="InterPro" id="IPR004013">
    <property type="entry name" value="PHP_dom"/>
</dbReference>
<evidence type="ECO:0000259" key="11">
    <source>
        <dbReference type="PROSITE" id="PS50819"/>
    </source>
</evidence>
<dbReference type="PANTHER" id="PTHR32294">
    <property type="entry name" value="DNA POLYMERASE III SUBUNIT ALPHA"/>
    <property type="match status" value="1"/>
</dbReference>
<dbReference type="Gene3D" id="3.10.28.10">
    <property type="entry name" value="Homing endonucleases"/>
    <property type="match status" value="1"/>
</dbReference>
<dbReference type="GO" id="GO:0004519">
    <property type="term" value="F:endonuclease activity"/>
    <property type="evidence" value="ECO:0007669"/>
    <property type="project" value="InterPro"/>
</dbReference>
<dbReference type="SMART" id="SM00306">
    <property type="entry name" value="HintN"/>
    <property type="match status" value="1"/>
</dbReference>
<dbReference type="Pfam" id="PF14890">
    <property type="entry name" value="Intein_splicing"/>
    <property type="match status" value="1"/>
</dbReference>
<organism evidence="12 13">
    <name type="scientific">Bradymonas sediminis</name>
    <dbReference type="NCBI Taxonomy" id="1548548"/>
    <lineage>
        <taxon>Bacteria</taxon>
        <taxon>Deltaproteobacteria</taxon>
        <taxon>Bradymonadales</taxon>
        <taxon>Bradymonadaceae</taxon>
        <taxon>Bradymonas</taxon>
    </lineage>
</organism>
<dbReference type="Gene3D" id="3.20.20.140">
    <property type="entry name" value="Metal-dependent hydrolases"/>
    <property type="match status" value="1"/>
</dbReference>
<dbReference type="PROSITE" id="PS50817">
    <property type="entry name" value="INTEIN_N_TER"/>
    <property type="match status" value="1"/>
</dbReference>
<dbReference type="InterPro" id="IPR011708">
    <property type="entry name" value="DNA_pol3_alpha_NTPase_dom"/>
</dbReference>
<dbReference type="InterPro" id="IPR006142">
    <property type="entry name" value="INTEIN"/>
</dbReference>
<dbReference type="Gene3D" id="1.10.150.870">
    <property type="match status" value="1"/>
</dbReference>
<dbReference type="Pfam" id="PF14579">
    <property type="entry name" value="HHH_6"/>
    <property type="match status" value="1"/>
</dbReference>
<comment type="catalytic activity">
    <reaction evidence="10">
        <text>DNA(n) + a 2'-deoxyribonucleoside 5'-triphosphate = DNA(n+1) + diphosphate</text>
        <dbReference type="Rhea" id="RHEA:22508"/>
        <dbReference type="Rhea" id="RHEA-COMP:17339"/>
        <dbReference type="Rhea" id="RHEA-COMP:17340"/>
        <dbReference type="ChEBI" id="CHEBI:33019"/>
        <dbReference type="ChEBI" id="CHEBI:61560"/>
        <dbReference type="ChEBI" id="CHEBI:173112"/>
        <dbReference type="EC" id="2.7.7.7"/>
    </reaction>
</comment>
<dbReference type="Pfam" id="PF02811">
    <property type="entry name" value="PHP"/>
    <property type="match status" value="1"/>
</dbReference>
<dbReference type="Pfam" id="PF07733">
    <property type="entry name" value="DNA_pol3_alpha"/>
    <property type="match status" value="1"/>
</dbReference>
<feature type="domain" description="DOD-type homing endonuclease" evidence="11">
    <location>
        <begin position="993"/>
        <end position="1075"/>
    </location>
</feature>
<dbReference type="NCBIfam" id="TIGR00594">
    <property type="entry name" value="polc"/>
    <property type="match status" value="1"/>
</dbReference>
<dbReference type="NCBIfam" id="TIGR01445">
    <property type="entry name" value="intein_Nterm"/>
    <property type="match status" value="1"/>
</dbReference>
<sequence length="1668" mass="187366">MDLFSRINYGAPATYLPTHDPRTTHHIMADFVHLHVHTQYSLLDGAIKIPDLMARVKELGMDAVAMTDHGNMYGAVDFQKAAKKAGLKSIIGCELYLTKEDYETSMDAKSYHVTILAKNHQGYKNLMYLNSMGWMKGFHERSGVPRIDRKLLAEYSEGLICLSGDLGGEVNQSILRGDVADARKIAQEYLEIFGPEHYYLELIDNAFPEQQKCNDQLIEFSRELGIPLVATNDCHYMEREDARAHGVLMAIQLGKKVDLERLMEHGVDQHYIRSADEMREVFAHVPEACDNTLKIADMCDLEIPLGEIFLPQYGVPEEFIQANNITDYKDGIHEYFEHVSREGLNARFADFDRLGLEYDRQVYLDRLAEEIGIIRQMDFPGYFLIVWDFIRWAKEQSIPVGPGRGSGAGSLVAYSLEITDIDPMPYDLLFERFLNPERVSMPDFDIDFCMNRRGEVIEYVHHKYGADNVGQIITYGQLKAKAVVRDVARALNFNYGEADKMSKLIPDQIGISLSEALEQESRLRDMRAEDPLVDALFDIALALENLNRQAGIHAAGVVISERPLWEYVPISRGSDGEKVTQFAKEEVEEAGLVKFDFLGLKTLTVIDTALKIINSKPLKVELQTPGEPFDIDAIPMDDPAIFDLISSGNTTGVFQLESSGFQELLKKLKPNTFEDIVASVALYRPGPLGSGMVDDFIDRKHGRKKVEYPHPWLEDVLKPTYGVMVYQEQVMQTARTVAGYSLGGADILRRAMGKKKASVMEQQKKLFVDGAIKNEVDADKAAEIFDLMAYFAGYGFNKCVVGDTEITHAETGEQISVEALFNNRRPWRIHAVDDARRLRSRDVTDVVFNGIKPVFELRTAQGKTITATGNHPFLTYDGWVNLEDLPANARIAIPRTLPVTTTASWPEHELIVLAGLIAEGSTTHPSCLYFFNNSQALIDDFIAASDNFPNTIARLDKREDARMEVVLSTGRDTRSKPGQTPWNAADAPEAASDAGRFSGAYHWARDLDILGKTATEKAVPRGVFELCDDNIALFLGRLWAGDGFICNKTQFQPYYATSSSRLAQDVQTLLLRLGIVSGTHEKQFKYRGGERAGYTVHLVGTGSRERFVEIVGPHIIGRQDTVGSLRDYLAKSQSGTSKDTIPFEVRHLVDKARKDAKLTWRELDAQSGVCCRDFQRKVAGPKKGFRRETIVRLAEFLDSEHLRNAATSDIFWDRVVSIEPRGEQPTYDLTVDVDHNFVADGIIVHNSHSAAYALITYQTAYLKAHFPVEFMAALMTNDRDNTDKIVRFITEAKGMGIEVLPPDVNESHLDFSVTDDKIRFGLAAIKGVGGGVVESIIATRDEGGPFESLYDFCARVDQSKLNKRTIEALVRCGAFDSIGPGPRESRFLGDICTSRAQMFDAIELAVSRGQQQQHDAAVGQSSLFGMMTETAKEEVLEDHYPDAVPWSDRELLENEKALLGFYVTGHPLDRFEGELSLYGITATEEISSGKMTQSRDEIVVAGVITEYRERPLKSGNGRMAFAQLEDKTGQIEVIVFSRCFAEYEEPLKSGEPILVRGKLHEDGDGEARTWKVRAESIERIIDSRRERVNRLCVDLDVDDLKHNSLKDLKRLFAEYRGEIPTSLVFSMTHELGEGKLEMRLPEQYSIDPSDELMMSLDRLFRKRVGRFR</sequence>
<dbReference type="PROSITE" id="PS50819">
    <property type="entry name" value="INTEIN_ENDONUCLEASE"/>
    <property type="match status" value="1"/>
</dbReference>
<gene>
    <name evidence="12" type="ORF">DN745_03830</name>
</gene>
<keyword evidence="13" id="KW-1185">Reference proteome</keyword>
<dbReference type="CDD" id="cd04485">
    <property type="entry name" value="DnaE_OBF"/>
    <property type="match status" value="1"/>
</dbReference>
<dbReference type="Gene3D" id="2.170.16.10">
    <property type="entry name" value="Hedgehog/Intein (Hint) domain"/>
    <property type="match status" value="1"/>
</dbReference>
<dbReference type="PANTHER" id="PTHR32294:SF0">
    <property type="entry name" value="DNA POLYMERASE III SUBUNIT ALPHA"/>
    <property type="match status" value="1"/>
</dbReference>
<dbReference type="Pfam" id="PF14528">
    <property type="entry name" value="LAGLIDADG_3"/>
    <property type="match status" value="1"/>
</dbReference>
<dbReference type="InterPro" id="IPR041931">
    <property type="entry name" value="DNA_pol3_alpha_thumb_dom"/>
</dbReference>
<evidence type="ECO:0000313" key="13">
    <source>
        <dbReference type="Proteomes" id="UP000249799"/>
    </source>
</evidence>
<dbReference type="InterPro" id="IPR027434">
    <property type="entry name" value="Homing_endonucl"/>
</dbReference>
<dbReference type="InterPro" id="IPR012340">
    <property type="entry name" value="NA-bd_OB-fold"/>
</dbReference>
<dbReference type="GO" id="GO:0008408">
    <property type="term" value="F:3'-5' exonuclease activity"/>
    <property type="evidence" value="ECO:0007669"/>
    <property type="project" value="InterPro"/>
</dbReference>
<evidence type="ECO:0000256" key="9">
    <source>
        <dbReference type="ARBA" id="ARBA00023000"/>
    </source>
</evidence>
<evidence type="ECO:0000313" key="12">
    <source>
        <dbReference type="EMBL" id="AWV88518.1"/>
    </source>
</evidence>
<evidence type="ECO:0000256" key="1">
    <source>
        <dbReference type="ARBA" id="ARBA00004496"/>
    </source>
</evidence>
<keyword evidence="5" id="KW-0548">Nucleotidyltransferase</keyword>
<evidence type="ECO:0000256" key="3">
    <source>
        <dbReference type="ARBA" id="ARBA00019114"/>
    </source>
</evidence>
<evidence type="ECO:0000256" key="2">
    <source>
        <dbReference type="ARBA" id="ARBA00012417"/>
    </source>
</evidence>
<dbReference type="InterPro" id="IPR003141">
    <property type="entry name" value="Pol/His_phosphatase_N"/>
</dbReference>
<dbReference type="SMART" id="SM00305">
    <property type="entry name" value="HintC"/>
    <property type="match status" value="1"/>
</dbReference>
<dbReference type="Gene3D" id="2.40.50.140">
    <property type="entry name" value="Nucleic acid-binding proteins"/>
    <property type="match status" value="1"/>
</dbReference>
<dbReference type="SMART" id="SM00481">
    <property type="entry name" value="POLIIIAc"/>
    <property type="match status" value="1"/>
</dbReference>
<dbReference type="PROSITE" id="PS50818">
    <property type="entry name" value="INTEIN_C_TER"/>
    <property type="match status" value="1"/>
</dbReference>
<dbReference type="InterPro" id="IPR003587">
    <property type="entry name" value="Hint_dom_N"/>
</dbReference>
<dbReference type="EMBL" id="CP030032">
    <property type="protein sequence ID" value="AWV88518.1"/>
    <property type="molecule type" value="Genomic_DNA"/>
</dbReference>
<dbReference type="NCBIfam" id="NF004226">
    <property type="entry name" value="PRK05673.1"/>
    <property type="match status" value="1"/>
</dbReference>